<dbReference type="PROSITE" id="PS01124">
    <property type="entry name" value="HTH_ARAC_FAMILY_2"/>
    <property type="match status" value="1"/>
</dbReference>
<dbReference type="GO" id="GO:0043565">
    <property type="term" value="F:sequence-specific DNA binding"/>
    <property type="evidence" value="ECO:0007669"/>
    <property type="project" value="InterPro"/>
</dbReference>
<sequence length="219" mass="23536">MSDAVELPELALDLWRFAARERTTVRVAPDGCRDLIVVVPRVGAPVSFVSALAGTTETPGFAAGDRAVGVRLRPGAQVDEGALVALLRGGERSDDGDLSSAIGAVVTLDARVREALDCLREAPALATAHRRLGVSERSLERLLSQRTQRGPLFWRNLARARRCARALAGAAPLAHLAAEHGYADQAHMTRDLRRWFGAAPTRLREMPDFLATLAAPAYA</sequence>
<dbReference type="GO" id="GO:0003700">
    <property type="term" value="F:DNA-binding transcription factor activity"/>
    <property type="evidence" value="ECO:0007669"/>
    <property type="project" value="InterPro"/>
</dbReference>
<protein>
    <submittedName>
        <fullName evidence="5">Helix-turn-helix domain-containing protein</fullName>
    </submittedName>
</protein>
<keyword evidence="6" id="KW-1185">Reference proteome</keyword>
<dbReference type="Pfam" id="PF12833">
    <property type="entry name" value="HTH_18"/>
    <property type="match status" value="1"/>
</dbReference>
<comment type="caution">
    <text evidence="5">The sequence shown here is derived from an EMBL/GenBank/DDBJ whole genome shotgun (WGS) entry which is preliminary data.</text>
</comment>
<evidence type="ECO:0000259" key="4">
    <source>
        <dbReference type="PROSITE" id="PS01124"/>
    </source>
</evidence>
<accession>A0A9X1YM08</accession>
<dbReference type="RefSeq" id="WP_275685093.1">
    <property type="nucleotide sequence ID" value="NZ_JAJLJH010000011.1"/>
</dbReference>
<dbReference type="PANTHER" id="PTHR46796">
    <property type="entry name" value="HTH-TYPE TRANSCRIPTIONAL ACTIVATOR RHAS-RELATED"/>
    <property type="match status" value="1"/>
</dbReference>
<feature type="domain" description="HTH araC/xylS-type" evidence="4">
    <location>
        <begin position="109"/>
        <end position="206"/>
    </location>
</feature>
<dbReference type="SMART" id="SM00342">
    <property type="entry name" value="HTH_ARAC"/>
    <property type="match status" value="1"/>
</dbReference>
<dbReference type="AlphaFoldDB" id="A0A9X1YM08"/>
<name>A0A9X1YM08_9BURK</name>
<dbReference type="InterPro" id="IPR018060">
    <property type="entry name" value="HTH_AraC"/>
</dbReference>
<keyword evidence="1" id="KW-0805">Transcription regulation</keyword>
<dbReference type="Proteomes" id="UP001139353">
    <property type="component" value="Unassembled WGS sequence"/>
</dbReference>
<evidence type="ECO:0000256" key="1">
    <source>
        <dbReference type="ARBA" id="ARBA00023015"/>
    </source>
</evidence>
<evidence type="ECO:0000313" key="5">
    <source>
        <dbReference type="EMBL" id="MCK9689049.1"/>
    </source>
</evidence>
<keyword evidence="3" id="KW-0804">Transcription</keyword>
<gene>
    <name evidence="5" type="ORF">LPC04_25320</name>
</gene>
<dbReference type="EMBL" id="JAJLJH010000011">
    <property type="protein sequence ID" value="MCK9689049.1"/>
    <property type="molecule type" value="Genomic_DNA"/>
</dbReference>
<evidence type="ECO:0000256" key="2">
    <source>
        <dbReference type="ARBA" id="ARBA00023125"/>
    </source>
</evidence>
<reference evidence="5" key="1">
    <citation type="submission" date="2021-11" db="EMBL/GenBank/DDBJ databases">
        <title>BS-T2-15 a new species belonging to the Comamonadaceae family isolated from the soil of a French oak forest.</title>
        <authorList>
            <person name="Mieszkin S."/>
            <person name="Alain K."/>
        </authorList>
    </citation>
    <scope>NUCLEOTIDE SEQUENCE</scope>
    <source>
        <strain evidence="5">BS-T2-15</strain>
    </source>
</reference>
<evidence type="ECO:0000256" key="3">
    <source>
        <dbReference type="ARBA" id="ARBA00023163"/>
    </source>
</evidence>
<dbReference type="PANTHER" id="PTHR46796:SF13">
    <property type="entry name" value="HTH-TYPE TRANSCRIPTIONAL ACTIVATOR RHAS"/>
    <property type="match status" value="1"/>
</dbReference>
<organism evidence="5 6">
    <name type="scientific">Scleromatobacter humisilvae</name>
    <dbReference type="NCBI Taxonomy" id="2897159"/>
    <lineage>
        <taxon>Bacteria</taxon>
        <taxon>Pseudomonadati</taxon>
        <taxon>Pseudomonadota</taxon>
        <taxon>Betaproteobacteria</taxon>
        <taxon>Burkholderiales</taxon>
        <taxon>Sphaerotilaceae</taxon>
        <taxon>Scleromatobacter</taxon>
    </lineage>
</organism>
<evidence type="ECO:0000313" key="6">
    <source>
        <dbReference type="Proteomes" id="UP001139353"/>
    </source>
</evidence>
<dbReference type="SUPFAM" id="SSF46689">
    <property type="entry name" value="Homeodomain-like"/>
    <property type="match status" value="1"/>
</dbReference>
<dbReference type="InterPro" id="IPR009057">
    <property type="entry name" value="Homeodomain-like_sf"/>
</dbReference>
<dbReference type="Gene3D" id="1.10.10.60">
    <property type="entry name" value="Homeodomain-like"/>
    <property type="match status" value="1"/>
</dbReference>
<proteinExistence type="predicted"/>
<keyword evidence="2" id="KW-0238">DNA-binding</keyword>
<dbReference type="InterPro" id="IPR050204">
    <property type="entry name" value="AraC_XylS_family_regulators"/>
</dbReference>